<dbReference type="GO" id="GO:0046872">
    <property type="term" value="F:metal ion binding"/>
    <property type="evidence" value="ECO:0007669"/>
    <property type="project" value="UniProtKB-KW"/>
</dbReference>
<dbReference type="AlphaFoldDB" id="A0A368NQN4"/>
<dbReference type="SUPFAM" id="SSF55811">
    <property type="entry name" value="Nudix"/>
    <property type="match status" value="1"/>
</dbReference>
<dbReference type="InterPro" id="IPR020084">
    <property type="entry name" value="NUDIX_hydrolase_CS"/>
</dbReference>
<dbReference type="InterPro" id="IPR015797">
    <property type="entry name" value="NUDIX_hydrolase-like_dom_sf"/>
</dbReference>
<proteinExistence type="predicted"/>
<feature type="domain" description="Nudix hydrolase" evidence="5">
    <location>
        <begin position="47"/>
        <end position="182"/>
    </location>
</feature>
<keyword evidence="7" id="KW-1185">Reference proteome</keyword>
<evidence type="ECO:0000256" key="1">
    <source>
        <dbReference type="ARBA" id="ARBA00001946"/>
    </source>
</evidence>
<evidence type="ECO:0000313" key="6">
    <source>
        <dbReference type="EMBL" id="RCU52410.1"/>
    </source>
</evidence>
<evidence type="ECO:0000313" key="7">
    <source>
        <dbReference type="Proteomes" id="UP000252558"/>
    </source>
</evidence>
<keyword evidence="4" id="KW-0460">Magnesium</keyword>
<dbReference type="InterPro" id="IPR000086">
    <property type="entry name" value="NUDIX_hydrolase_dom"/>
</dbReference>
<comment type="cofactor">
    <cofactor evidence="1">
        <name>Mg(2+)</name>
        <dbReference type="ChEBI" id="CHEBI:18420"/>
    </cofactor>
</comment>
<dbReference type="PANTHER" id="PTHR42904">
    <property type="entry name" value="NUDIX HYDROLASE, NUDC SUBFAMILY"/>
    <property type="match status" value="1"/>
</dbReference>
<protein>
    <submittedName>
        <fullName evidence="6">NUDIX domain-containing protein</fullName>
    </submittedName>
</protein>
<keyword evidence="3" id="KW-0378">Hydrolase</keyword>
<dbReference type="Pfam" id="PF00293">
    <property type="entry name" value="NUDIX"/>
    <property type="match status" value="1"/>
</dbReference>
<dbReference type="CDD" id="cd04681">
    <property type="entry name" value="NUDIX_Hydrolase"/>
    <property type="match status" value="1"/>
</dbReference>
<accession>A0A368NQN4</accession>
<dbReference type="PROSITE" id="PS51462">
    <property type="entry name" value="NUDIX"/>
    <property type="match status" value="1"/>
</dbReference>
<dbReference type="GO" id="GO:0019677">
    <property type="term" value="P:NAD+ catabolic process"/>
    <property type="evidence" value="ECO:0007669"/>
    <property type="project" value="TreeGrafter"/>
</dbReference>
<evidence type="ECO:0000259" key="5">
    <source>
        <dbReference type="PROSITE" id="PS51462"/>
    </source>
</evidence>
<dbReference type="Proteomes" id="UP000252558">
    <property type="component" value="Unassembled WGS sequence"/>
</dbReference>
<sequence length="184" mass="20156">MSNDSLNDKGQVSSTLWRYCPQCASQSISVTEGKALQCGDCGFLYFHNVAAAAGVLIRCGDQFLFAERAKQPSLGMLDLPGGFVDADESLEQGLCRELNEELGLALKPDALTYLGSMHNRYLYAEVEYCTVDAIFSLTLADKPNLVAKDDISAFQWLTRQQAASVRFAFPAVEQAVARWVLSAK</sequence>
<dbReference type="GO" id="GO:0005829">
    <property type="term" value="C:cytosol"/>
    <property type="evidence" value="ECO:0007669"/>
    <property type="project" value="TreeGrafter"/>
</dbReference>
<dbReference type="RefSeq" id="WP_114336319.1">
    <property type="nucleotide sequence ID" value="NZ_QPID01000001.1"/>
</dbReference>
<organism evidence="6 7">
    <name type="scientific">Corallincola holothuriorum</name>
    <dbReference type="NCBI Taxonomy" id="2282215"/>
    <lineage>
        <taxon>Bacteria</taxon>
        <taxon>Pseudomonadati</taxon>
        <taxon>Pseudomonadota</taxon>
        <taxon>Gammaproteobacteria</taxon>
        <taxon>Alteromonadales</taxon>
        <taxon>Psychromonadaceae</taxon>
        <taxon>Corallincola</taxon>
    </lineage>
</organism>
<dbReference type="GO" id="GO:0035529">
    <property type="term" value="F:NADH pyrophosphatase activity"/>
    <property type="evidence" value="ECO:0007669"/>
    <property type="project" value="TreeGrafter"/>
</dbReference>
<gene>
    <name evidence="6" type="ORF">DU002_00085</name>
</gene>
<keyword evidence="2" id="KW-0479">Metal-binding</keyword>
<evidence type="ECO:0000256" key="3">
    <source>
        <dbReference type="ARBA" id="ARBA00022801"/>
    </source>
</evidence>
<dbReference type="Gene3D" id="3.90.79.10">
    <property type="entry name" value="Nucleoside Triphosphate Pyrophosphohydrolase"/>
    <property type="match status" value="1"/>
</dbReference>
<reference evidence="6 7" key="1">
    <citation type="submission" date="2018-07" db="EMBL/GenBank/DDBJ databases">
        <title>Corallincola holothuriorum sp. nov., a new facultative anaerobe isolated from sea cucumber Apostichopus japonicus.</title>
        <authorList>
            <person name="Xia H."/>
        </authorList>
    </citation>
    <scope>NUCLEOTIDE SEQUENCE [LARGE SCALE GENOMIC DNA]</scope>
    <source>
        <strain evidence="6 7">C4</strain>
    </source>
</reference>
<evidence type="ECO:0000256" key="2">
    <source>
        <dbReference type="ARBA" id="ARBA00022723"/>
    </source>
</evidence>
<dbReference type="OrthoDB" id="542521at2"/>
<comment type="caution">
    <text evidence="6">The sequence shown here is derived from an EMBL/GenBank/DDBJ whole genome shotgun (WGS) entry which is preliminary data.</text>
</comment>
<evidence type="ECO:0000256" key="4">
    <source>
        <dbReference type="ARBA" id="ARBA00022842"/>
    </source>
</evidence>
<dbReference type="GO" id="GO:0006742">
    <property type="term" value="P:NADP+ catabolic process"/>
    <property type="evidence" value="ECO:0007669"/>
    <property type="project" value="TreeGrafter"/>
</dbReference>
<dbReference type="EMBL" id="QPID01000001">
    <property type="protein sequence ID" value="RCU52410.1"/>
    <property type="molecule type" value="Genomic_DNA"/>
</dbReference>
<name>A0A368NQN4_9GAMM</name>
<dbReference type="PANTHER" id="PTHR42904:SF12">
    <property type="entry name" value="ADP-RIBOSE PYROPHOSPHATASE-RELATED"/>
    <property type="match status" value="1"/>
</dbReference>
<dbReference type="PROSITE" id="PS00893">
    <property type="entry name" value="NUDIX_BOX"/>
    <property type="match status" value="1"/>
</dbReference>
<dbReference type="InterPro" id="IPR050241">
    <property type="entry name" value="NAD-cap_RNA_hydrolase_NudC"/>
</dbReference>